<dbReference type="InterPro" id="IPR054173">
    <property type="entry name" value="ThiI_fer"/>
</dbReference>
<dbReference type="FunFam" id="3.40.50.620:FF:000053">
    <property type="entry name" value="Probable tRNA sulfurtransferase"/>
    <property type="match status" value="1"/>
</dbReference>
<evidence type="ECO:0000256" key="9">
    <source>
        <dbReference type="PROSITE-ProRule" id="PRU00529"/>
    </source>
</evidence>
<accession>A0A1J4JE70</accession>
<keyword evidence="5" id="KW-0547">Nucleotide-binding</keyword>
<gene>
    <name evidence="12" type="ORF">TRFO_02088</name>
</gene>
<dbReference type="InterPro" id="IPR003720">
    <property type="entry name" value="tRNA_STrfase"/>
</dbReference>
<dbReference type="GO" id="GO:0000049">
    <property type="term" value="F:tRNA binding"/>
    <property type="evidence" value="ECO:0007669"/>
    <property type="project" value="UniProtKB-KW"/>
</dbReference>
<dbReference type="SUPFAM" id="SSF143437">
    <property type="entry name" value="THUMP domain-like"/>
    <property type="match status" value="1"/>
</dbReference>
<keyword evidence="7 9" id="KW-0694">RNA-binding</keyword>
<dbReference type="Proteomes" id="UP000179807">
    <property type="component" value="Unassembled WGS sequence"/>
</dbReference>
<evidence type="ECO:0000256" key="1">
    <source>
        <dbReference type="ARBA" id="ARBA00004496"/>
    </source>
</evidence>
<dbReference type="SMART" id="SM00981">
    <property type="entry name" value="THUMP"/>
    <property type="match status" value="1"/>
</dbReference>
<evidence type="ECO:0000256" key="6">
    <source>
        <dbReference type="ARBA" id="ARBA00022840"/>
    </source>
</evidence>
<dbReference type="SUPFAM" id="SSF52402">
    <property type="entry name" value="Adenine nucleotide alpha hydrolases-like"/>
    <property type="match status" value="1"/>
</dbReference>
<dbReference type="InterPro" id="IPR020536">
    <property type="entry name" value="ThiI_AANH"/>
</dbReference>
<dbReference type="PANTHER" id="PTHR43209:SF1">
    <property type="entry name" value="TRNA SULFURTRANSFERASE"/>
    <property type="match status" value="1"/>
</dbReference>
<keyword evidence="13" id="KW-1185">Reference proteome</keyword>
<evidence type="ECO:0000256" key="4">
    <source>
        <dbReference type="ARBA" id="ARBA00022679"/>
    </source>
</evidence>
<name>A0A1J4JE70_9EUKA</name>
<feature type="compositionally biased region" description="Basic and acidic residues" evidence="10">
    <location>
        <begin position="56"/>
        <end position="70"/>
    </location>
</feature>
<dbReference type="InterPro" id="IPR014729">
    <property type="entry name" value="Rossmann-like_a/b/a_fold"/>
</dbReference>
<organism evidence="12 13">
    <name type="scientific">Tritrichomonas foetus</name>
    <dbReference type="NCBI Taxonomy" id="1144522"/>
    <lineage>
        <taxon>Eukaryota</taxon>
        <taxon>Metamonada</taxon>
        <taxon>Parabasalia</taxon>
        <taxon>Tritrichomonadida</taxon>
        <taxon>Tritrichomonadidae</taxon>
        <taxon>Tritrichomonas</taxon>
    </lineage>
</organism>
<feature type="compositionally biased region" description="Polar residues" evidence="10">
    <location>
        <begin position="13"/>
        <end position="33"/>
    </location>
</feature>
<dbReference type="GO" id="GO:0004810">
    <property type="term" value="F:CCA tRNA nucleotidyltransferase activity"/>
    <property type="evidence" value="ECO:0007669"/>
    <property type="project" value="InterPro"/>
</dbReference>
<keyword evidence="4" id="KW-0808">Transferase</keyword>
<dbReference type="InterPro" id="IPR049961">
    <property type="entry name" value="ThiI_N"/>
</dbReference>
<dbReference type="GO" id="GO:0052837">
    <property type="term" value="P:thiazole biosynthetic process"/>
    <property type="evidence" value="ECO:0007669"/>
    <property type="project" value="TreeGrafter"/>
</dbReference>
<dbReference type="NCBIfam" id="TIGR00342">
    <property type="entry name" value="tRNA uracil 4-sulfurtransferase ThiI"/>
    <property type="match status" value="1"/>
</dbReference>
<dbReference type="AlphaFoldDB" id="A0A1J4JE70"/>
<evidence type="ECO:0000256" key="7">
    <source>
        <dbReference type="ARBA" id="ARBA00022884"/>
    </source>
</evidence>
<dbReference type="PROSITE" id="PS51165">
    <property type="entry name" value="THUMP"/>
    <property type="match status" value="1"/>
</dbReference>
<evidence type="ECO:0000256" key="3">
    <source>
        <dbReference type="ARBA" id="ARBA00022555"/>
    </source>
</evidence>
<evidence type="ECO:0000259" key="11">
    <source>
        <dbReference type="PROSITE" id="PS51165"/>
    </source>
</evidence>
<evidence type="ECO:0000256" key="10">
    <source>
        <dbReference type="SAM" id="MobiDB-lite"/>
    </source>
</evidence>
<dbReference type="Pfam" id="PF22025">
    <property type="entry name" value="ThiI_fer"/>
    <property type="match status" value="1"/>
</dbReference>
<keyword evidence="2" id="KW-0963">Cytoplasm</keyword>
<feature type="region of interest" description="Disordered" evidence="10">
    <location>
        <begin position="1"/>
        <end position="73"/>
    </location>
</feature>
<feature type="domain" description="THUMP" evidence="11">
    <location>
        <begin position="139"/>
        <end position="245"/>
    </location>
</feature>
<dbReference type="InterPro" id="IPR004114">
    <property type="entry name" value="THUMP_dom"/>
</dbReference>
<evidence type="ECO:0000313" key="13">
    <source>
        <dbReference type="Proteomes" id="UP000179807"/>
    </source>
</evidence>
<proteinExistence type="inferred from homology"/>
<keyword evidence="3" id="KW-0820">tRNA-binding</keyword>
<dbReference type="Pfam" id="PF02926">
    <property type="entry name" value="THUMP"/>
    <property type="match status" value="1"/>
</dbReference>
<dbReference type="Gene3D" id="3.40.50.620">
    <property type="entry name" value="HUPs"/>
    <property type="match status" value="1"/>
</dbReference>
<dbReference type="Pfam" id="PF02568">
    <property type="entry name" value="ThiI"/>
    <property type="match status" value="1"/>
</dbReference>
<feature type="compositionally biased region" description="Basic residues" evidence="10">
    <location>
        <begin position="43"/>
        <end position="55"/>
    </location>
</feature>
<comment type="caution">
    <text evidence="12">The sequence shown here is derived from an EMBL/GenBank/DDBJ whole genome shotgun (WGS) entry which is preliminary data.</text>
</comment>
<keyword evidence="6" id="KW-0067">ATP-binding</keyword>
<comment type="subcellular location">
    <subcellularLocation>
        <location evidence="1">Cytoplasm</location>
    </subcellularLocation>
</comment>
<dbReference type="OrthoDB" id="10258347at2759"/>
<dbReference type="CDD" id="cd11716">
    <property type="entry name" value="THUMP_ThiI"/>
    <property type="match status" value="1"/>
</dbReference>
<dbReference type="GO" id="GO:0005524">
    <property type="term" value="F:ATP binding"/>
    <property type="evidence" value="ECO:0007669"/>
    <property type="project" value="UniProtKB-KW"/>
</dbReference>
<dbReference type="GO" id="GO:0009228">
    <property type="term" value="P:thiamine biosynthetic process"/>
    <property type="evidence" value="ECO:0007669"/>
    <property type="project" value="UniProtKB-KW"/>
</dbReference>
<evidence type="ECO:0000256" key="5">
    <source>
        <dbReference type="ARBA" id="ARBA00022741"/>
    </source>
</evidence>
<dbReference type="GO" id="GO:0005829">
    <property type="term" value="C:cytosol"/>
    <property type="evidence" value="ECO:0007669"/>
    <property type="project" value="TreeGrafter"/>
</dbReference>
<dbReference type="HAMAP" id="MF_00021">
    <property type="entry name" value="ThiI"/>
    <property type="match status" value="1"/>
</dbReference>
<dbReference type="RefSeq" id="XP_068350082.1">
    <property type="nucleotide sequence ID" value="XM_068490481.1"/>
</dbReference>
<dbReference type="InterPro" id="IPR050102">
    <property type="entry name" value="tRNA_sulfurtransferase_ThiI"/>
</dbReference>
<dbReference type="GeneID" id="94825185"/>
<dbReference type="GO" id="GO:0002937">
    <property type="term" value="P:tRNA 4-thiouridine biosynthesis"/>
    <property type="evidence" value="ECO:0007669"/>
    <property type="project" value="TreeGrafter"/>
</dbReference>
<keyword evidence="8" id="KW-0784">Thiamine biosynthesis</keyword>
<dbReference type="VEuPathDB" id="TrichDB:TRFO_02088"/>
<dbReference type="GO" id="GO:0016783">
    <property type="term" value="F:sulfurtransferase activity"/>
    <property type="evidence" value="ECO:0007669"/>
    <property type="project" value="InterPro"/>
</dbReference>
<dbReference type="InterPro" id="IPR049962">
    <property type="entry name" value="THUMP_ThiI"/>
</dbReference>
<sequence>MTDQEKSSPIPLQDSNTEANNHVNDNTGSNENNRAQKNEQRNQRGKRGFNKRQGKKERNAKKEKEPKETIDDIDETTAPKTLFYFHPDELWLKGKNKPMFVQALQSNMNRQYKLANIKDFKVTHENDQMFLTCNPEDEEKIIEVSKKIFGICNFGRCYRIQKDMETLKSECLKKFSEFHQIHKVSSFRVECSRQDKKFELTSPEICKLIGEVIFTNLNIPAKMKEPEVSLFIEVRHKCFLFYYEKIDGAHGLPVGSSGRTAVLLSGGFDSPVAAWTVMRRGCAARLIHFHSAPFGEWKSSVSKVRKIVQQLSLWGGPLKFYAVPIGEQQRIIAKDAPERLRVTLYRRLMLRIAREISEKERCISLTTGDSLGQVASQTIESMTTIQSVISPFLVMRPLIGSNKTSIIKKARRIGTHDISVLPAGDCCSHMLPKKPATKPSIEEAEEGEKNLNIEEMVQSAIAAMQLIDINEPWNDEDDEVLSCPL</sequence>
<protein>
    <submittedName>
        <fullName evidence="12">Thiamine biosynthesis protein ThiI</fullName>
    </submittedName>
</protein>
<reference evidence="12" key="1">
    <citation type="submission" date="2016-10" db="EMBL/GenBank/DDBJ databases">
        <authorList>
            <person name="Benchimol M."/>
            <person name="Almeida L.G."/>
            <person name="Vasconcelos A.T."/>
            <person name="Perreira-Neves A."/>
            <person name="Rosa I.A."/>
            <person name="Tasca T."/>
            <person name="Bogo M.R."/>
            <person name="de Souza W."/>
        </authorList>
    </citation>
    <scope>NUCLEOTIDE SEQUENCE [LARGE SCALE GENOMIC DNA]</scope>
    <source>
        <strain evidence="12">K</strain>
    </source>
</reference>
<dbReference type="EMBL" id="MLAK01001148">
    <property type="protein sequence ID" value="OHS96945.1"/>
    <property type="molecule type" value="Genomic_DNA"/>
</dbReference>
<evidence type="ECO:0000256" key="2">
    <source>
        <dbReference type="ARBA" id="ARBA00022490"/>
    </source>
</evidence>
<dbReference type="PANTHER" id="PTHR43209">
    <property type="entry name" value="TRNA SULFURTRANSFERASE"/>
    <property type="match status" value="1"/>
</dbReference>
<dbReference type="CDD" id="cd01712">
    <property type="entry name" value="PPase_ThiI"/>
    <property type="match status" value="1"/>
</dbReference>
<dbReference type="Gene3D" id="3.30.2130.30">
    <property type="match status" value="1"/>
</dbReference>
<evidence type="ECO:0000313" key="12">
    <source>
        <dbReference type="EMBL" id="OHS96945.1"/>
    </source>
</evidence>
<evidence type="ECO:0000256" key="8">
    <source>
        <dbReference type="ARBA" id="ARBA00022977"/>
    </source>
</evidence>